<dbReference type="InterPro" id="IPR010982">
    <property type="entry name" value="Lambda_DNA-bd_dom_sf"/>
</dbReference>
<proteinExistence type="predicted"/>
<evidence type="ECO:0000259" key="1">
    <source>
        <dbReference type="Pfam" id="PF06114"/>
    </source>
</evidence>
<organism evidence="2 3">
    <name type="scientific">Formosimonas limnophila</name>
    <dbReference type="NCBI Taxonomy" id="1384487"/>
    <lineage>
        <taxon>Bacteria</taxon>
        <taxon>Pseudomonadati</taxon>
        <taxon>Pseudomonadota</taxon>
        <taxon>Betaproteobacteria</taxon>
        <taxon>Burkholderiales</taxon>
        <taxon>Burkholderiaceae</taxon>
        <taxon>Formosimonas</taxon>
    </lineage>
</organism>
<feature type="domain" description="IrrE N-terminal-like" evidence="1">
    <location>
        <begin position="214"/>
        <end position="307"/>
    </location>
</feature>
<dbReference type="Gene3D" id="1.10.260.40">
    <property type="entry name" value="lambda repressor-like DNA-binding domains"/>
    <property type="match status" value="1"/>
</dbReference>
<reference evidence="2" key="1">
    <citation type="journal article" date="2014" name="Int. J. Syst. Evol. Microbiol.">
        <title>Complete genome sequence of Corynebacterium casei LMG S-19264T (=DSM 44701T), isolated from a smear-ripened cheese.</title>
        <authorList>
            <consortium name="US DOE Joint Genome Institute (JGI-PGF)"/>
            <person name="Walter F."/>
            <person name="Albersmeier A."/>
            <person name="Kalinowski J."/>
            <person name="Ruckert C."/>
        </authorList>
    </citation>
    <scope>NUCLEOTIDE SEQUENCE</scope>
    <source>
        <strain evidence="2">KCTC 32501</strain>
    </source>
</reference>
<evidence type="ECO:0000313" key="3">
    <source>
        <dbReference type="Proteomes" id="UP000614287"/>
    </source>
</evidence>
<dbReference type="GO" id="GO:0003677">
    <property type="term" value="F:DNA binding"/>
    <property type="evidence" value="ECO:0007669"/>
    <property type="project" value="InterPro"/>
</dbReference>
<dbReference type="Pfam" id="PF06114">
    <property type="entry name" value="Peptidase_M78"/>
    <property type="match status" value="1"/>
</dbReference>
<dbReference type="PANTHER" id="PTHR43236">
    <property type="entry name" value="ANTITOXIN HIGA1"/>
    <property type="match status" value="1"/>
</dbReference>
<dbReference type="InterPro" id="IPR052345">
    <property type="entry name" value="Rad_response_metalloprotease"/>
</dbReference>
<protein>
    <submittedName>
        <fullName evidence="2">Transcriptional regulator</fullName>
    </submittedName>
</protein>
<sequence>MKTESIYKTPGQLVAALVSDNGWTNRLVASVLNKDETFISKLIADKVHITAELAIQLEEVFLVKAEVFLDLQKNFDLAKARYTSTPNPKRASRAKLLSDLPITEMINRGWLSVKNTKDIEEIESSISDFFGSKDSDWSEIFPHAAKKTNADDDVTPIQLAWLYKVKKIAENMVVKPYSQAKATSLLKQLKPLLIAPEEARKVPKLFTEAGIRLVFVEALKSSKIDGVCFWLSESKPVIGISLRFDRMDNFWFVLRHELEHLIKEHSKSTAHIDNDISGDTETIQQQEVEANEAASEFCVPQDKLKSFIARKSPLFPTRDFLGFCKIHGVHPCLVAGQIRFKTKRFELFNSYNEKIRQHVLPSAIYDGWGDVSPF</sequence>
<dbReference type="Gene3D" id="1.10.10.2910">
    <property type="match status" value="1"/>
</dbReference>
<evidence type="ECO:0000313" key="2">
    <source>
        <dbReference type="EMBL" id="GHA68700.1"/>
    </source>
</evidence>
<reference evidence="2" key="2">
    <citation type="submission" date="2020-09" db="EMBL/GenBank/DDBJ databases">
        <authorList>
            <person name="Sun Q."/>
            <person name="Kim S."/>
        </authorList>
    </citation>
    <scope>NUCLEOTIDE SEQUENCE</scope>
    <source>
        <strain evidence="2">KCTC 32501</strain>
    </source>
</reference>
<gene>
    <name evidence="2" type="ORF">GCM10009007_06830</name>
</gene>
<keyword evidence="3" id="KW-1185">Reference proteome</keyword>
<dbReference type="Proteomes" id="UP000614287">
    <property type="component" value="Unassembled WGS sequence"/>
</dbReference>
<dbReference type="EMBL" id="BMZG01000003">
    <property type="protein sequence ID" value="GHA68700.1"/>
    <property type="molecule type" value="Genomic_DNA"/>
</dbReference>
<comment type="caution">
    <text evidence="2">The sequence shown here is derived from an EMBL/GenBank/DDBJ whole genome shotgun (WGS) entry which is preliminary data.</text>
</comment>
<dbReference type="SUPFAM" id="SSF47413">
    <property type="entry name" value="lambda repressor-like DNA-binding domains"/>
    <property type="match status" value="1"/>
</dbReference>
<dbReference type="RefSeq" id="WP_189491628.1">
    <property type="nucleotide sequence ID" value="NZ_BMZG01000003.1"/>
</dbReference>
<accession>A0A8J3CM56</accession>
<name>A0A8J3CM56_9BURK</name>
<dbReference type="InterPro" id="IPR010359">
    <property type="entry name" value="IrrE_HExxH"/>
</dbReference>
<dbReference type="PANTHER" id="PTHR43236:SF2">
    <property type="entry name" value="BLL0069 PROTEIN"/>
    <property type="match status" value="1"/>
</dbReference>
<dbReference type="AlphaFoldDB" id="A0A8J3CM56"/>